<gene>
    <name evidence="1" type="ORF">K435DRAFT_789536</name>
</gene>
<protein>
    <submittedName>
        <fullName evidence="1">Uncharacterized protein</fullName>
    </submittedName>
</protein>
<dbReference type="AlphaFoldDB" id="A0A4S8MT80"/>
<dbReference type="Proteomes" id="UP000297245">
    <property type="component" value="Unassembled WGS sequence"/>
</dbReference>
<dbReference type="EMBL" id="ML179043">
    <property type="protein sequence ID" value="THV06400.1"/>
    <property type="molecule type" value="Genomic_DNA"/>
</dbReference>
<name>A0A4S8MT80_DENBC</name>
<proteinExistence type="predicted"/>
<keyword evidence="2" id="KW-1185">Reference proteome</keyword>
<accession>A0A4S8MT80</accession>
<sequence>MSWLNYIKREGPRDVLDSLNISKATLGCTRVWVEVSKLSNPQVLAPNPQNCTHKSDTSFVKTLGNLHYILQNPPSWTLSLSYIEGSVMGEVLSGPWLSTKHTNWSMHAESRGRRDVNPGHQVGEKKIECEVPIFGQLDHSFGLFQGVVSI</sequence>
<reference evidence="1 2" key="1">
    <citation type="journal article" date="2019" name="Nat. Ecol. Evol.">
        <title>Megaphylogeny resolves global patterns of mushroom evolution.</title>
        <authorList>
            <person name="Varga T."/>
            <person name="Krizsan K."/>
            <person name="Foldi C."/>
            <person name="Dima B."/>
            <person name="Sanchez-Garcia M."/>
            <person name="Sanchez-Ramirez S."/>
            <person name="Szollosi G.J."/>
            <person name="Szarkandi J.G."/>
            <person name="Papp V."/>
            <person name="Albert L."/>
            <person name="Andreopoulos W."/>
            <person name="Angelini C."/>
            <person name="Antonin V."/>
            <person name="Barry K.W."/>
            <person name="Bougher N.L."/>
            <person name="Buchanan P."/>
            <person name="Buyck B."/>
            <person name="Bense V."/>
            <person name="Catcheside P."/>
            <person name="Chovatia M."/>
            <person name="Cooper J."/>
            <person name="Damon W."/>
            <person name="Desjardin D."/>
            <person name="Finy P."/>
            <person name="Geml J."/>
            <person name="Haridas S."/>
            <person name="Hughes K."/>
            <person name="Justo A."/>
            <person name="Karasinski D."/>
            <person name="Kautmanova I."/>
            <person name="Kiss B."/>
            <person name="Kocsube S."/>
            <person name="Kotiranta H."/>
            <person name="LaButti K.M."/>
            <person name="Lechner B.E."/>
            <person name="Liimatainen K."/>
            <person name="Lipzen A."/>
            <person name="Lukacs Z."/>
            <person name="Mihaltcheva S."/>
            <person name="Morgado L.N."/>
            <person name="Niskanen T."/>
            <person name="Noordeloos M.E."/>
            <person name="Ohm R.A."/>
            <person name="Ortiz-Santana B."/>
            <person name="Ovrebo C."/>
            <person name="Racz N."/>
            <person name="Riley R."/>
            <person name="Savchenko A."/>
            <person name="Shiryaev A."/>
            <person name="Soop K."/>
            <person name="Spirin V."/>
            <person name="Szebenyi C."/>
            <person name="Tomsovsky M."/>
            <person name="Tulloss R.E."/>
            <person name="Uehling J."/>
            <person name="Grigoriev I.V."/>
            <person name="Vagvolgyi C."/>
            <person name="Papp T."/>
            <person name="Martin F.M."/>
            <person name="Miettinen O."/>
            <person name="Hibbett D.S."/>
            <person name="Nagy L.G."/>
        </authorList>
    </citation>
    <scope>NUCLEOTIDE SEQUENCE [LARGE SCALE GENOMIC DNA]</scope>
    <source>
        <strain evidence="1 2">CBS 962.96</strain>
    </source>
</reference>
<evidence type="ECO:0000313" key="2">
    <source>
        <dbReference type="Proteomes" id="UP000297245"/>
    </source>
</evidence>
<evidence type="ECO:0000313" key="1">
    <source>
        <dbReference type="EMBL" id="THV06400.1"/>
    </source>
</evidence>
<organism evidence="1 2">
    <name type="scientific">Dendrothele bispora (strain CBS 962.96)</name>
    <dbReference type="NCBI Taxonomy" id="1314807"/>
    <lineage>
        <taxon>Eukaryota</taxon>
        <taxon>Fungi</taxon>
        <taxon>Dikarya</taxon>
        <taxon>Basidiomycota</taxon>
        <taxon>Agaricomycotina</taxon>
        <taxon>Agaricomycetes</taxon>
        <taxon>Agaricomycetidae</taxon>
        <taxon>Agaricales</taxon>
        <taxon>Agaricales incertae sedis</taxon>
        <taxon>Dendrothele</taxon>
    </lineage>
</organism>